<proteinExistence type="predicted"/>
<keyword evidence="2" id="KW-0489">Methyltransferase</keyword>
<dbReference type="EMBL" id="WIGM01001253">
    <property type="protein sequence ID" value="KAF6802628.1"/>
    <property type="molecule type" value="Genomic_DNA"/>
</dbReference>
<feature type="region of interest" description="Disordered" evidence="1">
    <location>
        <begin position="81"/>
        <end position="105"/>
    </location>
</feature>
<keyword evidence="3" id="KW-1185">Reference proteome</keyword>
<organism evidence="2 3">
    <name type="scientific">Colletotrichum musicola</name>
    <dbReference type="NCBI Taxonomy" id="2175873"/>
    <lineage>
        <taxon>Eukaryota</taxon>
        <taxon>Fungi</taxon>
        <taxon>Dikarya</taxon>
        <taxon>Ascomycota</taxon>
        <taxon>Pezizomycotina</taxon>
        <taxon>Sordariomycetes</taxon>
        <taxon>Hypocreomycetidae</taxon>
        <taxon>Glomerellales</taxon>
        <taxon>Glomerellaceae</taxon>
        <taxon>Colletotrichum</taxon>
        <taxon>Colletotrichum orchidearum species complex</taxon>
    </lineage>
</organism>
<dbReference type="Proteomes" id="UP000639643">
    <property type="component" value="Unassembled WGS sequence"/>
</dbReference>
<dbReference type="GO" id="GO:0032259">
    <property type="term" value="P:methylation"/>
    <property type="evidence" value="ECO:0007669"/>
    <property type="project" value="UniProtKB-KW"/>
</dbReference>
<sequence>MVIIRPGQYHTVVNFSSCFATAINFSLLGDPAMPPNLAVCTQCGLYPLNLPGFRVVSPHPSEPLPKPGAAMELIAKRTRLARRPAARPQDLQPTKKPKTSQPHPELDEMISQVLKIDKLCHIPSINARDPLSPKVLKLSMAISSRPVIQQFCDLVRSRRDPKNDRTRLFFQGDLQDRITQRLTALGRSQRRSNLERLMIRLDQYYLACDIEQSKQGRLRADSSFLDAIAKKSNCPRDVLIRHRD</sequence>
<evidence type="ECO:0000313" key="3">
    <source>
        <dbReference type="Proteomes" id="UP000639643"/>
    </source>
</evidence>
<protein>
    <submittedName>
        <fullName evidence="2">Lysine -specific demethylase 4c-like protein</fullName>
    </submittedName>
</protein>
<comment type="caution">
    <text evidence="2">The sequence shown here is derived from an EMBL/GenBank/DDBJ whole genome shotgun (WGS) entry which is preliminary data.</text>
</comment>
<evidence type="ECO:0000313" key="2">
    <source>
        <dbReference type="EMBL" id="KAF6802628.1"/>
    </source>
</evidence>
<name>A0A8H6IY30_9PEZI</name>
<evidence type="ECO:0000256" key="1">
    <source>
        <dbReference type="SAM" id="MobiDB-lite"/>
    </source>
</evidence>
<keyword evidence="2" id="KW-0808">Transferase</keyword>
<reference evidence="2" key="1">
    <citation type="journal article" date="2020" name="Phytopathology">
        <title>Genome Sequence Resources of Colletotrichum truncatum, C. plurivorum, C. musicola, and C. sojae: Four Species Pathogenic to Soybean (Glycine max).</title>
        <authorList>
            <person name="Rogerio F."/>
            <person name="Boufleur T.R."/>
            <person name="Ciampi-Guillardi M."/>
            <person name="Sukno S.A."/>
            <person name="Thon M.R."/>
            <person name="Massola Junior N.S."/>
            <person name="Baroncelli R."/>
        </authorList>
    </citation>
    <scope>NUCLEOTIDE SEQUENCE</scope>
    <source>
        <strain evidence="2">LFN0074</strain>
    </source>
</reference>
<dbReference type="AlphaFoldDB" id="A0A8H6IY30"/>
<dbReference type="OrthoDB" id="5153694at2759"/>
<accession>A0A8H6IY30</accession>
<dbReference type="GO" id="GO:0008168">
    <property type="term" value="F:methyltransferase activity"/>
    <property type="evidence" value="ECO:0007669"/>
    <property type="project" value="UniProtKB-KW"/>
</dbReference>
<gene>
    <name evidence="2" type="ORF">CMUS01_15301</name>
</gene>